<feature type="signal peptide" evidence="4">
    <location>
        <begin position="1"/>
        <end position="23"/>
    </location>
</feature>
<dbReference type="PROSITE" id="PS50974">
    <property type="entry name" value="ADOMET_ACTIVATION"/>
    <property type="match status" value="1"/>
</dbReference>
<evidence type="ECO:0000313" key="7">
    <source>
        <dbReference type="Proteomes" id="UP001469553"/>
    </source>
</evidence>
<gene>
    <name evidence="6" type="ORF">AMECASPLE_035471</name>
</gene>
<feature type="domain" description="AdoMet activation" evidence="5">
    <location>
        <begin position="1"/>
        <end position="82"/>
    </location>
</feature>
<dbReference type="Proteomes" id="UP001469553">
    <property type="component" value="Unassembled WGS sequence"/>
</dbReference>
<evidence type="ECO:0000256" key="4">
    <source>
        <dbReference type="SAM" id="SignalP"/>
    </source>
</evidence>
<dbReference type="Gene3D" id="3.10.196.10">
    <property type="entry name" value="Vitamin B12-dependent methionine synthase, activation domain"/>
    <property type="match status" value="1"/>
</dbReference>
<keyword evidence="4" id="KW-0732">Signal</keyword>
<keyword evidence="7" id="KW-1185">Reference proteome</keyword>
<dbReference type="EMBL" id="JAHRIP010033496">
    <property type="protein sequence ID" value="MEQ2293621.1"/>
    <property type="molecule type" value="Genomic_DNA"/>
</dbReference>
<dbReference type="SUPFAM" id="SSF56507">
    <property type="entry name" value="Methionine synthase activation domain-like"/>
    <property type="match status" value="1"/>
</dbReference>
<keyword evidence="3" id="KW-0808">Transferase</keyword>
<evidence type="ECO:0000256" key="3">
    <source>
        <dbReference type="PROSITE-ProRule" id="PRU00346"/>
    </source>
</evidence>
<proteinExistence type="predicted"/>
<comment type="caution">
    <text evidence="6">The sequence shown here is derived from an EMBL/GenBank/DDBJ whole genome shotgun (WGS) entry which is preliminary data.</text>
</comment>
<dbReference type="PANTHER" id="PTHR45833:SF1">
    <property type="entry name" value="METHIONINE SYNTHASE"/>
    <property type="match status" value="1"/>
</dbReference>
<keyword evidence="1" id="KW-0479">Metal-binding</keyword>
<reference evidence="6 7" key="1">
    <citation type="submission" date="2021-06" db="EMBL/GenBank/DDBJ databases">
        <authorList>
            <person name="Palmer J.M."/>
        </authorList>
    </citation>
    <scope>NUCLEOTIDE SEQUENCE [LARGE SCALE GENOMIC DNA]</scope>
    <source>
        <strain evidence="6 7">AS_MEX2019</strain>
        <tissue evidence="6">Muscle</tissue>
    </source>
</reference>
<feature type="chain" id="PRO_5047497266" description="AdoMet activation domain-containing protein" evidence="4">
    <location>
        <begin position="24"/>
        <end position="83"/>
    </location>
</feature>
<evidence type="ECO:0000256" key="1">
    <source>
        <dbReference type="ARBA" id="ARBA00022723"/>
    </source>
</evidence>
<evidence type="ECO:0000259" key="5">
    <source>
        <dbReference type="PROSITE" id="PS50974"/>
    </source>
</evidence>
<dbReference type="InterPro" id="IPR050554">
    <property type="entry name" value="Met_Synthase/Corrinoid"/>
</dbReference>
<organism evidence="6 7">
    <name type="scientific">Ameca splendens</name>
    <dbReference type="NCBI Taxonomy" id="208324"/>
    <lineage>
        <taxon>Eukaryota</taxon>
        <taxon>Metazoa</taxon>
        <taxon>Chordata</taxon>
        <taxon>Craniata</taxon>
        <taxon>Vertebrata</taxon>
        <taxon>Euteleostomi</taxon>
        <taxon>Actinopterygii</taxon>
        <taxon>Neopterygii</taxon>
        <taxon>Teleostei</taxon>
        <taxon>Neoteleostei</taxon>
        <taxon>Acanthomorphata</taxon>
        <taxon>Ovalentaria</taxon>
        <taxon>Atherinomorphae</taxon>
        <taxon>Cyprinodontiformes</taxon>
        <taxon>Goodeidae</taxon>
        <taxon>Ameca</taxon>
    </lineage>
</organism>
<accession>A0ABV0YIT4</accession>
<keyword evidence="3" id="KW-0489">Methyltransferase</keyword>
<dbReference type="Pfam" id="PF02965">
    <property type="entry name" value="Met_synt_B12"/>
    <property type="match status" value="1"/>
</dbReference>
<dbReference type="PANTHER" id="PTHR45833">
    <property type="entry name" value="METHIONINE SYNTHASE"/>
    <property type="match status" value="1"/>
</dbReference>
<keyword evidence="2" id="KW-0170">Cobalt</keyword>
<evidence type="ECO:0000256" key="2">
    <source>
        <dbReference type="ARBA" id="ARBA00023285"/>
    </source>
</evidence>
<evidence type="ECO:0000313" key="6">
    <source>
        <dbReference type="EMBL" id="MEQ2293621.1"/>
    </source>
</evidence>
<dbReference type="InterPro" id="IPR037010">
    <property type="entry name" value="VitB12-dep_Met_synth_activ_sf"/>
</dbReference>
<name>A0ABV0YIT4_9TELE</name>
<sequence>MWYHLSDYLLSVVLSAGIDLTESLAMTPAASVSGLYFSHPQASYFAVGKITKEQVEDYARRKEMSTEEVEKWLAPILGYEQEP</sequence>
<dbReference type="InterPro" id="IPR004223">
    <property type="entry name" value="VitB12-dep_Met_synth_activ_dom"/>
</dbReference>
<protein>
    <recommendedName>
        <fullName evidence="5">AdoMet activation domain-containing protein</fullName>
    </recommendedName>
</protein>